<proteinExistence type="predicted"/>
<reference evidence="1" key="1">
    <citation type="submission" date="2020-03" db="EMBL/GenBank/DDBJ databases">
        <title>The deep terrestrial virosphere.</title>
        <authorList>
            <person name="Holmfeldt K."/>
            <person name="Nilsson E."/>
            <person name="Simone D."/>
            <person name="Lopez-Fernandez M."/>
            <person name="Wu X."/>
            <person name="de Brujin I."/>
            <person name="Lundin D."/>
            <person name="Andersson A."/>
            <person name="Bertilsson S."/>
            <person name="Dopson M."/>
        </authorList>
    </citation>
    <scope>NUCLEOTIDE SEQUENCE</scope>
    <source>
        <strain evidence="1">MM415A00584</strain>
        <strain evidence="2">MM415B03699</strain>
    </source>
</reference>
<organism evidence="1">
    <name type="scientific">viral metagenome</name>
    <dbReference type="NCBI Taxonomy" id="1070528"/>
    <lineage>
        <taxon>unclassified sequences</taxon>
        <taxon>metagenomes</taxon>
        <taxon>organismal metagenomes</taxon>
    </lineage>
</organism>
<evidence type="ECO:0000313" key="2">
    <source>
        <dbReference type="EMBL" id="QJA94927.1"/>
    </source>
</evidence>
<evidence type="ECO:0000313" key="1">
    <source>
        <dbReference type="EMBL" id="QJA81129.1"/>
    </source>
</evidence>
<gene>
    <name evidence="1" type="ORF">MM415A00584_0016</name>
    <name evidence="2" type="ORF">MM415B03699_0006</name>
</gene>
<dbReference type="EMBL" id="MT143272">
    <property type="protein sequence ID" value="QJA94927.1"/>
    <property type="molecule type" value="Genomic_DNA"/>
</dbReference>
<dbReference type="InterPro" id="IPR049718">
    <property type="entry name" value="AKO59007-like"/>
</dbReference>
<dbReference type="EMBL" id="MT142448">
    <property type="protein sequence ID" value="QJA81129.1"/>
    <property type="molecule type" value="Genomic_DNA"/>
</dbReference>
<dbReference type="AlphaFoldDB" id="A0A6M3KGK7"/>
<dbReference type="NCBIfam" id="NF033394">
    <property type="entry name" value="capsid_maj_Podo"/>
    <property type="match status" value="1"/>
</dbReference>
<name>A0A6M3KGK7_9ZZZZ</name>
<accession>A0A6M3KGK7</accession>
<sequence length="321" mass="35085">MATGHSTYTSLVTTTLQNHGREIFDAVSTNNALYWMLRQAGNIKVVPGGRTFTHPLIYKTNSSFQMYSKLDPISLTMTDAITRAEYDVKIAAGSITLSDLELAMNNGDREKLLDLAEAKKLEAEISMSELLGDQVYEDGAGANEFGGLQFLINETPAAQTNVGGINCTANTYWQNATNNSAITGFNTGSAGLIAWNDILNKATFGRRGPRAVLTTKTIYALYEIGLTSNIRYAQTDLADAGFRHLQFTTLPVLFDDSCPAGNTYFVDTESLWLQVLSQGNMQITQFQNKDDQLAKSALMYLYGNLTTGSRRTNGVQNNTSG</sequence>
<protein>
    <submittedName>
        <fullName evidence="1">Putative capsid protein</fullName>
    </submittedName>
</protein>